<reference evidence="1 2" key="1">
    <citation type="submission" date="2020-08" db="EMBL/GenBank/DDBJ databases">
        <title>Description of novel Flavobacterium F-408 isolate.</title>
        <authorList>
            <person name="Saticioglu I.B."/>
            <person name="Duman M."/>
            <person name="Altun S."/>
        </authorList>
    </citation>
    <scope>NUCLEOTIDE SEQUENCE [LARGE SCALE GENOMIC DNA]</scope>
    <source>
        <strain evidence="1 2">F-408</strain>
    </source>
</reference>
<accession>A0ABR7J2C8</accession>
<comment type="caution">
    <text evidence="1">The sequence shown here is derived from an EMBL/GenBank/DDBJ whole genome shotgun (WGS) entry which is preliminary data.</text>
</comment>
<name>A0ABR7J2C8_9FLAO</name>
<dbReference type="Gene3D" id="2.130.10.30">
    <property type="entry name" value="Regulator of chromosome condensation 1/beta-lactamase-inhibitor protein II"/>
    <property type="match status" value="1"/>
</dbReference>
<protein>
    <submittedName>
        <fullName evidence="1">Uncharacterized protein</fullName>
    </submittedName>
</protein>
<gene>
    <name evidence="1" type="ORF">H8R27_15165</name>
</gene>
<sequence length="64" mass="7279">MKKIYISLLLLGSIYTHSQCFTKIESGNYHLTALKSDGTLWGWGWSNWGQLNSTPMYPFAEPVP</sequence>
<proteinExistence type="predicted"/>
<evidence type="ECO:0000313" key="2">
    <source>
        <dbReference type="Proteomes" id="UP000605990"/>
    </source>
</evidence>
<feature type="non-terminal residue" evidence="1">
    <location>
        <position position="64"/>
    </location>
</feature>
<keyword evidence="2" id="KW-1185">Reference proteome</keyword>
<dbReference type="SUPFAM" id="SSF50985">
    <property type="entry name" value="RCC1/BLIP-II"/>
    <property type="match status" value="1"/>
</dbReference>
<dbReference type="InterPro" id="IPR009091">
    <property type="entry name" value="RCC1/BLIP-II"/>
</dbReference>
<dbReference type="EMBL" id="JACRUN010000015">
    <property type="protein sequence ID" value="MBC5836229.1"/>
    <property type="molecule type" value="Genomic_DNA"/>
</dbReference>
<evidence type="ECO:0000313" key="1">
    <source>
        <dbReference type="EMBL" id="MBC5836229.1"/>
    </source>
</evidence>
<dbReference type="Pfam" id="PF13540">
    <property type="entry name" value="RCC1_2"/>
    <property type="match status" value="1"/>
</dbReference>
<organism evidence="1 2">
    <name type="scientific">Flavobacterium bernardetii</name>
    <dbReference type="NCBI Taxonomy" id="2813823"/>
    <lineage>
        <taxon>Bacteria</taxon>
        <taxon>Pseudomonadati</taxon>
        <taxon>Bacteroidota</taxon>
        <taxon>Flavobacteriia</taxon>
        <taxon>Flavobacteriales</taxon>
        <taxon>Flavobacteriaceae</taxon>
        <taxon>Flavobacterium</taxon>
    </lineage>
</organism>
<dbReference type="RefSeq" id="WP_222616343.1">
    <property type="nucleotide sequence ID" value="NZ_JACRUN010000015.1"/>
</dbReference>
<dbReference type="Proteomes" id="UP000605990">
    <property type="component" value="Unassembled WGS sequence"/>
</dbReference>